<sequence length="1147" mass="119099">MKLQIAVTGVIAALILAGCGGSSSGSSKTSSSSSSVNSSVVSSSVSSTSSSVEQSSSSVSEVSSSSESSSEVSSSEVSESSVSSDSSSEESSSSESSSSSSAAALSGCAATTGLYFCDDFAANNSDNWDALPSTINSLAPNGEFSVEDDNGNYIWRYTAASTGGVIALIKPDAFSSVTSADYYVEAKIRPRANSTTSNKQIYLLARYVDGNNWYAGALNVQNATTSTQVEIARMVSGTLSRPVQVKKPIEQGTADEFDGVWYTLRFEVLGDKLTVYLDGETIGSTTDANFTQPGLIGFWTANKSFDIDDIKVGNATDKPASLLLSPSAITYAAEAGDAARVITVNAKTDAGTADDFTVESSDPAVVSVVTNGTEVSLTPVGEGSATIVFTSSSGLVRSITATIAPQFVMPTATYSFTNQLVPAAGETDAYEDLTLKLTFDSVPALGSSGSIRIFKASDDTQVDKIALVDEKDAIGFGTLRSLNTRPVRISGNTASISLHANKLEPNTTYYVAVSEAVFSGATLAGQSFTGIGKNANWSFTTRAAKPAAGLTTIIVDDAGSTADFRSVQGALNYAMEHVALADAVTIEVKDGIYEEPLYLRNKNNVTIRGESREGTIIQYPNNELLNSGSTGRALFLVESADMLSLENLTLKNTTLIGAGGQAETIYFNSTTGRLIAKNANFISEQDTLLLKGWTWFYNTLVAGNVDFIWGYSKASLFEKSEIRSLGRSTGNTNGGYVLQARVESATDKGFVFLNSSVTAGAGPTGETPVDGSHYLARSPGGTTTYDNIVFVNTRMGSHVNAKGWAGGGVNSQPIANPATGTVTTGWREYNTMDLNGNPLDMSGREFVYQLNAGEVAGYCSRAQVFSAYNSGAGWDPMPEDTSDCIDVDGTGGASSSSSAASSEASSESSIASSSSSNSEASSEASSESSSSVSSESGGGTSESSSSSSTGLSINWSPTYEDFAAVVAAQPAAGSNANFNANASAFAIGNFNFYSSGAGSLRLHLTADSSAYAINYNGSSLRTEPTKFVEGSSGQVNPTQLTGAGGVSRYVSYPVVSSSDALTFTVTYTNGSADYDVVNNQNGCLNGQIAIVDQTGKAWKVASSCGNTTPSTITATISDPNVTELYVLMSRNGDGGGGIRIWNIQVTR</sequence>
<dbReference type="AlphaFoldDB" id="B3PFC5"/>
<dbReference type="InterPro" id="IPR003343">
    <property type="entry name" value="Big_2"/>
</dbReference>
<dbReference type="EC" id="4.2.2.2" evidence="6"/>
<name>B3PFC5_CELJU</name>
<feature type="region of interest" description="Disordered" evidence="4">
    <location>
        <begin position="875"/>
        <end position="950"/>
    </location>
</feature>
<dbReference type="InterPro" id="IPR011050">
    <property type="entry name" value="Pectin_lyase_fold/virulence"/>
</dbReference>
<dbReference type="InterPro" id="IPR000070">
    <property type="entry name" value="Pectinesterase_cat"/>
</dbReference>
<keyword evidence="3" id="KW-0063">Aspartyl esterase</keyword>
<dbReference type="OrthoDB" id="5592990at2"/>
<dbReference type="Gene3D" id="2.60.120.560">
    <property type="entry name" value="Exo-inulinase, domain 1"/>
    <property type="match status" value="1"/>
</dbReference>
<protein>
    <submittedName>
        <fullName evidence="6">Pectin methylesterase, putative, pme8A</fullName>
        <ecNumber evidence="6">4.2.2.2</ecNumber>
    </submittedName>
</protein>
<dbReference type="HOGENOM" id="CLU_009302_0_0_6"/>
<dbReference type="Pfam" id="PF01095">
    <property type="entry name" value="Pectinesterase"/>
    <property type="match status" value="1"/>
</dbReference>
<feature type="compositionally biased region" description="Low complexity" evidence="4">
    <location>
        <begin position="24"/>
        <end position="100"/>
    </location>
</feature>
<evidence type="ECO:0000256" key="4">
    <source>
        <dbReference type="SAM" id="MobiDB-lite"/>
    </source>
</evidence>
<keyword evidence="7" id="KW-1185">Reference proteome</keyword>
<dbReference type="InterPro" id="IPR012334">
    <property type="entry name" value="Pectin_lyas_fold"/>
</dbReference>
<dbReference type="GO" id="GO:0042545">
    <property type="term" value="P:cell wall modification"/>
    <property type="evidence" value="ECO:0007669"/>
    <property type="project" value="InterPro"/>
</dbReference>
<dbReference type="eggNOG" id="COG4677">
    <property type="taxonomic scope" value="Bacteria"/>
</dbReference>
<dbReference type="SUPFAM" id="SSF51126">
    <property type="entry name" value="Pectin lyase-like"/>
    <property type="match status" value="1"/>
</dbReference>
<dbReference type="PANTHER" id="PTHR31321">
    <property type="entry name" value="ACYL-COA THIOESTER HYDROLASE YBHC-RELATED"/>
    <property type="match status" value="1"/>
</dbReference>
<reference evidence="6 7" key="1">
    <citation type="journal article" date="2008" name="J. Bacteriol.">
        <title>Insights into plant cell wall degradation from the genome sequence of the soil bacterium Cellvibrio japonicus.</title>
        <authorList>
            <person name="Deboy R.T."/>
            <person name="Mongodin E.F."/>
            <person name="Fouts D.E."/>
            <person name="Tailford L.E."/>
            <person name="Khouri H."/>
            <person name="Emerson J.B."/>
            <person name="Mohamoud Y."/>
            <person name="Watkins K."/>
            <person name="Henrissat B."/>
            <person name="Gilbert H.J."/>
            <person name="Nelson K.E."/>
        </authorList>
    </citation>
    <scope>NUCLEOTIDE SEQUENCE [LARGE SCALE GENOMIC DNA]</scope>
    <source>
        <strain evidence="6 7">Ueda107</strain>
    </source>
</reference>
<accession>B3PFC5</accession>
<keyword evidence="6" id="KW-0456">Lyase</keyword>
<dbReference type="GO" id="GO:0030599">
    <property type="term" value="F:pectinesterase activity"/>
    <property type="evidence" value="ECO:0007669"/>
    <property type="project" value="InterPro"/>
</dbReference>
<dbReference type="GO" id="GO:0030570">
    <property type="term" value="F:pectate lyase activity"/>
    <property type="evidence" value="ECO:0007669"/>
    <property type="project" value="UniProtKB-EC"/>
</dbReference>
<evidence type="ECO:0000256" key="1">
    <source>
        <dbReference type="ARBA" id="ARBA00008891"/>
    </source>
</evidence>
<dbReference type="EMBL" id="CP000934">
    <property type="protein sequence ID" value="ACE84962.1"/>
    <property type="molecule type" value="Genomic_DNA"/>
</dbReference>
<evidence type="ECO:0000256" key="3">
    <source>
        <dbReference type="ARBA" id="ARBA00023085"/>
    </source>
</evidence>
<dbReference type="Gene3D" id="2.160.20.10">
    <property type="entry name" value="Single-stranded right-handed beta-helix, Pectin lyase-like"/>
    <property type="match status" value="1"/>
</dbReference>
<dbReference type="GO" id="GO:0009279">
    <property type="term" value="C:cell outer membrane"/>
    <property type="evidence" value="ECO:0007669"/>
    <property type="project" value="TreeGrafter"/>
</dbReference>
<evidence type="ECO:0000256" key="2">
    <source>
        <dbReference type="ARBA" id="ARBA00022801"/>
    </source>
</evidence>
<keyword evidence="2" id="KW-0378">Hydrolase</keyword>
<dbReference type="PROSITE" id="PS51257">
    <property type="entry name" value="PROKAR_LIPOPROTEIN"/>
    <property type="match status" value="1"/>
</dbReference>
<dbReference type="STRING" id="498211.CJA_0041"/>
<dbReference type="Proteomes" id="UP000001036">
    <property type="component" value="Chromosome"/>
</dbReference>
<dbReference type="KEGG" id="cja:CJA_0041"/>
<evidence type="ECO:0000259" key="5">
    <source>
        <dbReference type="SMART" id="SM00635"/>
    </source>
</evidence>
<comment type="similarity">
    <text evidence="1">Belongs to the pectinesterase family.</text>
</comment>
<feature type="compositionally biased region" description="Low complexity" evidence="4">
    <location>
        <begin position="893"/>
        <end position="950"/>
    </location>
</feature>
<proteinExistence type="inferred from homology"/>
<feature type="region of interest" description="Disordered" evidence="4">
    <location>
        <begin position="20"/>
        <end position="100"/>
    </location>
</feature>
<dbReference type="Gene3D" id="2.60.40.1080">
    <property type="match status" value="1"/>
</dbReference>
<gene>
    <name evidence="6" type="primary">pme8A</name>
    <name evidence="6" type="ordered locus">CJA_0041</name>
</gene>
<organism evidence="6 7">
    <name type="scientific">Cellvibrio japonicus (strain Ueda107)</name>
    <name type="common">Pseudomonas fluorescens subsp. cellulosa</name>
    <dbReference type="NCBI Taxonomy" id="498211"/>
    <lineage>
        <taxon>Bacteria</taxon>
        <taxon>Pseudomonadati</taxon>
        <taxon>Pseudomonadota</taxon>
        <taxon>Gammaproteobacteria</taxon>
        <taxon>Cellvibrionales</taxon>
        <taxon>Cellvibrionaceae</taxon>
        <taxon>Cellvibrio</taxon>
    </lineage>
</organism>
<dbReference type="RefSeq" id="WP_012485725.1">
    <property type="nucleotide sequence ID" value="NC_010995.1"/>
</dbReference>
<evidence type="ECO:0000313" key="7">
    <source>
        <dbReference type="Proteomes" id="UP000001036"/>
    </source>
</evidence>
<evidence type="ECO:0000313" key="6">
    <source>
        <dbReference type="EMBL" id="ACE84962.1"/>
    </source>
</evidence>
<feature type="domain" description="BIG2" evidence="5">
    <location>
        <begin position="323"/>
        <end position="401"/>
    </location>
</feature>
<dbReference type="SMART" id="SM00635">
    <property type="entry name" value="BID_2"/>
    <property type="match status" value="1"/>
</dbReference>
<dbReference type="PANTHER" id="PTHR31321:SF57">
    <property type="entry name" value="PECTINESTERASE 53-RELATED"/>
    <property type="match status" value="1"/>
</dbReference>
<feature type="compositionally biased region" description="Acidic residues" evidence="4">
    <location>
        <begin position="877"/>
        <end position="886"/>
    </location>
</feature>